<dbReference type="PANTHER" id="PTHR43697">
    <property type="entry name" value="SERYL-TRNA SYNTHETASE"/>
    <property type="match status" value="1"/>
</dbReference>
<evidence type="ECO:0000256" key="6">
    <source>
        <dbReference type="ARBA" id="ARBA00022741"/>
    </source>
</evidence>
<feature type="binding site" evidence="12">
    <location>
        <begin position="229"/>
        <end position="231"/>
    </location>
    <ligand>
        <name>L-serine</name>
        <dbReference type="ChEBI" id="CHEBI:33384"/>
    </ligand>
</feature>
<keyword evidence="5 12" id="KW-0436">Ligase</keyword>
<dbReference type="AlphaFoldDB" id="A0A1G7FWH3"/>
<dbReference type="InterPro" id="IPR006195">
    <property type="entry name" value="aa-tRNA-synth_II"/>
</dbReference>
<comment type="domain">
    <text evidence="12">Consists of two distinct domains, a catalytic core and a N-terminal extension that is involved in tRNA binding.</text>
</comment>
<dbReference type="InterPro" id="IPR010978">
    <property type="entry name" value="tRNA-bd_arm"/>
</dbReference>
<evidence type="ECO:0000313" key="17">
    <source>
        <dbReference type="EMBL" id="SDE80095.1"/>
    </source>
</evidence>
<dbReference type="SUPFAM" id="SSF46589">
    <property type="entry name" value="tRNA-binding arm"/>
    <property type="match status" value="1"/>
</dbReference>
<dbReference type="NCBIfam" id="TIGR00414">
    <property type="entry name" value="serS"/>
    <property type="match status" value="1"/>
</dbReference>
<evidence type="ECO:0000256" key="13">
    <source>
        <dbReference type="PIRSR" id="PIRSR001529-1"/>
    </source>
</evidence>
<evidence type="ECO:0000256" key="3">
    <source>
        <dbReference type="ARBA" id="ARBA00010728"/>
    </source>
</evidence>
<evidence type="ECO:0000256" key="11">
    <source>
        <dbReference type="ARBA" id="ARBA00048823"/>
    </source>
</evidence>
<keyword evidence="18" id="KW-1185">Reference proteome</keyword>
<comment type="caution">
    <text evidence="12">Lacks conserved residue(s) required for the propagation of feature annotation.</text>
</comment>
<dbReference type="Gene3D" id="1.10.287.40">
    <property type="entry name" value="Serine-tRNA synthetase, tRNA binding domain"/>
    <property type="match status" value="1"/>
</dbReference>
<evidence type="ECO:0000256" key="4">
    <source>
        <dbReference type="ARBA" id="ARBA00022490"/>
    </source>
</evidence>
<dbReference type="GO" id="GO:0004828">
    <property type="term" value="F:serine-tRNA ligase activity"/>
    <property type="evidence" value="ECO:0007669"/>
    <property type="project" value="UniProtKB-UniRule"/>
</dbReference>
<keyword evidence="7 12" id="KW-0067">ATP-binding</keyword>
<evidence type="ECO:0000256" key="10">
    <source>
        <dbReference type="ARBA" id="ARBA00047929"/>
    </source>
</evidence>
<dbReference type="InterPro" id="IPR033729">
    <property type="entry name" value="SerRS_core"/>
</dbReference>
<feature type="binding site" evidence="12 14">
    <location>
        <begin position="260"/>
        <end position="262"/>
    </location>
    <ligand>
        <name>ATP</name>
        <dbReference type="ChEBI" id="CHEBI:30616"/>
    </ligand>
</feature>
<comment type="subcellular location">
    <subcellularLocation>
        <location evidence="1 12">Cytoplasm</location>
    </subcellularLocation>
</comment>
<dbReference type="InterPro" id="IPR042103">
    <property type="entry name" value="SerRS_1_N_sf"/>
</dbReference>
<comment type="similarity">
    <text evidence="3 12">Belongs to the class-II aminoacyl-tRNA synthetase family. Type-1 seryl-tRNA synthetase subfamily.</text>
</comment>
<feature type="binding site" evidence="13">
    <location>
        <position position="260"/>
    </location>
    <ligand>
        <name>L-serine</name>
        <dbReference type="ChEBI" id="CHEBI:33384"/>
    </ligand>
</feature>
<feature type="coiled-coil region" evidence="15">
    <location>
        <begin position="37"/>
        <end position="100"/>
    </location>
</feature>
<feature type="binding site" evidence="12 13">
    <location>
        <position position="283"/>
    </location>
    <ligand>
        <name>L-serine</name>
        <dbReference type="ChEBI" id="CHEBI:33384"/>
    </ligand>
</feature>
<comment type="catalytic activity">
    <reaction evidence="11 12">
        <text>tRNA(Ser) + L-serine + ATP = L-seryl-tRNA(Ser) + AMP + diphosphate + H(+)</text>
        <dbReference type="Rhea" id="RHEA:12292"/>
        <dbReference type="Rhea" id="RHEA-COMP:9669"/>
        <dbReference type="Rhea" id="RHEA-COMP:9703"/>
        <dbReference type="ChEBI" id="CHEBI:15378"/>
        <dbReference type="ChEBI" id="CHEBI:30616"/>
        <dbReference type="ChEBI" id="CHEBI:33019"/>
        <dbReference type="ChEBI" id="CHEBI:33384"/>
        <dbReference type="ChEBI" id="CHEBI:78442"/>
        <dbReference type="ChEBI" id="CHEBI:78533"/>
        <dbReference type="ChEBI" id="CHEBI:456215"/>
        <dbReference type="EC" id="6.1.1.11"/>
    </reaction>
</comment>
<feature type="binding site" evidence="13">
    <location>
        <position position="380"/>
    </location>
    <ligand>
        <name>L-serine</name>
        <dbReference type="ChEBI" id="CHEBI:33384"/>
    </ligand>
</feature>
<reference evidence="17 18" key="1">
    <citation type="submission" date="2016-10" db="EMBL/GenBank/DDBJ databases">
        <authorList>
            <person name="de Groot N.N."/>
        </authorList>
    </citation>
    <scope>NUCLEOTIDE SEQUENCE [LARGE SCALE GENOMIC DNA]</scope>
    <source>
        <strain evidence="17 18">CGMCC 4.3143</strain>
    </source>
</reference>
<sequence length="421" mass="46369">MHDPRVLLDPATDAARKLARRGFTLDVARLERLSAGRNAAIRKADESRAEANRLQKSVKGASLDERPAIIEKAKETRAQITLAEEEVKLLEAELNEYLLEIPNLPADELPDGASDADAELVRTWGEIPAVEDPQDHVDLGEKLGILDLGRATKLSGPRFAVLKGRGAALERALSRFFLDRHTERHGYTEWSVPTLVTRPTMTGTGQLPKFEQDLFRTEVADRELFLIPTAEVPLTNLHAKETLAAEELPLAYTAHTPCFRSEAGSYGRDTRGLIRLHEFSKVELVRIVDPARSRAELEVLVGHAEAIMQELGLAYRLVRLAAGDIGFSAEYTYDIEVWLPSQGTYREISSCSDFGTFQARRAGIRTKAKDGTRGFAATLNGSGLPVGRTLVAILEQGQQPDGNVRIPEALVPYTGFDTLTP</sequence>
<dbReference type="PIRSF" id="PIRSF001529">
    <property type="entry name" value="Ser-tRNA-synth_IIa"/>
    <property type="match status" value="1"/>
</dbReference>
<dbReference type="Gene3D" id="3.30.930.10">
    <property type="entry name" value="Bira Bifunctional Protein, Domain 2"/>
    <property type="match status" value="1"/>
</dbReference>
<keyword evidence="8 12" id="KW-0648">Protein biosynthesis</keyword>
<keyword evidence="9 12" id="KW-0030">Aminoacyl-tRNA synthetase</keyword>
<dbReference type="UniPathway" id="UPA00906">
    <property type="reaction ID" value="UER00895"/>
</dbReference>
<comment type="subunit">
    <text evidence="12">Homodimer. The tRNA molecule binds across the dimer.</text>
</comment>
<dbReference type="EMBL" id="FNBE01000002">
    <property type="protein sequence ID" value="SDE80095.1"/>
    <property type="molecule type" value="Genomic_DNA"/>
</dbReference>
<accession>A0A1G7FWH3</accession>
<dbReference type="Pfam" id="PF02403">
    <property type="entry name" value="Seryl_tRNA_N"/>
    <property type="match status" value="1"/>
</dbReference>
<evidence type="ECO:0000256" key="7">
    <source>
        <dbReference type="ARBA" id="ARBA00022840"/>
    </source>
</evidence>
<dbReference type="SUPFAM" id="SSF55681">
    <property type="entry name" value="Class II aaRS and biotin synthetases"/>
    <property type="match status" value="1"/>
</dbReference>
<keyword evidence="4 12" id="KW-0963">Cytoplasm</keyword>
<proteinExistence type="inferred from homology"/>
<evidence type="ECO:0000256" key="15">
    <source>
        <dbReference type="SAM" id="Coils"/>
    </source>
</evidence>
<dbReference type="OrthoDB" id="9804647at2"/>
<dbReference type="InterPro" id="IPR002314">
    <property type="entry name" value="aa-tRNA-synt_IIb"/>
</dbReference>
<evidence type="ECO:0000256" key="14">
    <source>
        <dbReference type="PIRSR" id="PIRSR001529-2"/>
    </source>
</evidence>
<dbReference type="Pfam" id="PF00587">
    <property type="entry name" value="tRNA-synt_2b"/>
    <property type="match status" value="1"/>
</dbReference>
<dbReference type="EC" id="6.1.1.11" evidence="12"/>
<feature type="domain" description="Aminoacyl-transfer RNA synthetases class-II family profile" evidence="16">
    <location>
        <begin position="135"/>
        <end position="407"/>
    </location>
</feature>
<evidence type="ECO:0000256" key="12">
    <source>
        <dbReference type="HAMAP-Rule" id="MF_00176"/>
    </source>
</evidence>
<dbReference type="Proteomes" id="UP000198967">
    <property type="component" value="Unassembled WGS sequence"/>
</dbReference>
<dbReference type="InterPro" id="IPR015866">
    <property type="entry name" value="Ser-tRNA-synth_1_N"/>
</dbReference>
<dbReference type="GO" id="GO:0005524">
    <property type="term" value="F:ATP binding"/>
    <property type="evidence" value="ECO:0007669"/>
    <property type="project" value="UniProtKB-UniRule"/>
</dbReference>
<dbReference type="HAMAP" id="MF_00176">
    <property type="entry name" value="Ser_tRNA_synth_type1"/>
    <property type="match status" value="1"/>
</dbReference>
<feature type="binding site" evidence="12 14">
    <location>
        <begin position="347"/>
        <end position="350"/>
    </location>
    <ligand>
        <name>ATP</name>
        <dbReference type="ChEBI" id="CHEBI:30616"/>
    </ligand>
</feature>
<dbReference type="InterPro" id="IPR002317">
    <property type="entry name" value="Ser-tRNA-ligase_type_1"/>
</dbReference>
<evidence type="ECO:0000256" key="9">
    <source>
        <dbReference type="ARBA" id="ARBA00023146"/>
    </source>
</evidence>
<comment type="catalytic activity">
    <reaction evidence="10 12">
        <text>tRNA(Sec) + L-serine + ATP = L-seryl-tRNA(Sec) + AMP + diphosphate + H(+)</text>
        <dbReference type="Rhea" id="RHEA:42580"/>
        <dbReference type="Rhea" id="RHEA-COMP:9742"/>
        <dbReference type="Rhea" id="RHEA-COMP:10128"/>
        <dbReference type="ChEBI" id="CHEBI:15378"/>
        <dbReference type="ChEBI" id="CHEBI:30616"/>
        <dbReference type="ChEBI" id="CHEBI:33019"/>
        <dbReference type="ChEBI" id="CHEBI:33384"/>
        <dbReference type="ChEBI" id="CHEBI:78442"/>
        <dbReference type="ChEBI" id="CHEBI:78533"/>
        <dbReference type="ChEBI" id="CHEBI:456215"/>
        <dbReference type="EC" id="6.1.1.11"/>
    </reaction>
</comment>
<keyword evidence="6 12" id="KW-0547">Nucleotide-binding</keyword>
<dbReference type="PANTHER" id="PTHR43697:SF1">
    <property type="entry name" value="SERINE--TRNA LIGASE"/>
    <property type="match status" value="1"/>
</dbReference>
<dbReference type="GO" id="GO:0006434">
    <property type="term" value="P:seryl-tRNA aminoacylation"/>
    <property type="evidence" value="ECO:0007669"/>
    <property type="project" value="UniProtKB-UniRule"/>
</dbReference>
<evidence type="ECO:0000256" key="5">
    <source>
        <dbReference type="ARBA" id="ARBA00022598"/>
    </source>
</evidence>
<dbReference type="PRINTS" id="PR00981">
    <property type="entry name" value="TRNASYNTHSER"/>
</dbReference>
<organism evidence="17 18">
    <name type="scientific">Pseudonocardia oroxyli</name>
    <dbReference type="NCBI Taxonomy" id="366584"/>
    <lineage>
        <taxon>Bacteria</taxon>
        <taxon>Bacillati</taxon>
        <taxon>Actinomycetota</taxon>
        <taxon>Actinomycetes</taxon>
        <taxon>Pseudonocardiales</taxon>
        <taxon>Pseudonocardiaceae</taxon>
        <taxon>Pseudonocardia</taxon>
    </lineage>
</organism>
<gene>
    <name evidence="12" type="primary">serS</name>
    <name evidence="17" type="ORF">SAMN05216377_102122</name>
</gene>
<protein>
    <recommendedName>
        <fullName evidence="12">Serine--tRNA ligase</fullName>
        <ecNumber evidence="12">6.1.1.11</ecNumber>
    </recommendedName>
    <alternativeName>
        <fullName evidence="12">Seryl-tRNA synthetase</fullName>
        <shortName evidence="12">SerRS</shortName>
    </alternativeName>
    <alternativeName>
        <fullName evidence="12">Seryl-tRNA(Ser/Sec) synthetase</fullName>
    </alternativeName>
</protein>
<dbReference type="RefSeq" id="WP_093076451.1">
    <property type="nucleotide sequence ID" value="NZ_FNBE01000002.1"/>
</dbReference>
<dbReference type="GO" id="GO:0016260">
    <property type="term" value="P:selenocysteine biosynthetic process"/>
    <property type="evidence" value="ECO:0007669"/>
    <property type="project" value="UniProtKB-UniRule"/>
</dbReference>
<evidence type="ECO:0000256" key="2">
    <source>
        <dbReference type="ARBA" id="ARBA00005045"/>
    </source>
</evidence>
<keyword evidence="15" id="KW-0175">Coiled coil</keyword>
<feature type="binding site" evidence="13">
    <location>
        <position position="229"/>
    </location>
    <ligand>
        <name>L-serine</name>
        <dbReference type="ChEBI" id="CHEBI:33384"/>
    </ligand>
</feature>
<dbReference type="GO" id="GO:0005737">
    <property type="term" value="C:cytoplasm"/>
    <property type="evidence" value="ECO:0007669"/>
    <property type="project" value="UniProtKB-SubCell"/>
</dbReference>
<comment type="function">
    <text evidence="12">Catalyzes the attachment of serine to tRNA(Ser). Is also able to aminoacylate tRNA(Sec) with serine, to form the misacylated tRNA L-seryl-tRNA(Sec), which will be further converted into selenocysteinyl-tRNA(Sec).</text>
</comment>
<evidence type="ECO:0000313" key="18">
    <source>
        <dbReference type="Proteomes" id="UP000198967"/>
    </source>
</evidence>
<feature type="binding site" evidence="12">
    <location>
        <position position="382"/>
    </location>
    <ligand>
        <name>L-serine</name>
        <dbReference type="ChEBI" id="CHEBI:33384"/>
    </ligand>
</feature>
<dbReference type="STRING" id="366584.SAMN05216377_102122"/>
<evidence type="ECO:0000256" key="1">
    <source>
        <dbReference type="ARBA" id="ARBA00004496"/>
    </source>
</evidence>
<comment type="pathway">
    <text evidence="2 12">Aminoacyl-tRNA biosynthesis; selenocysteinyl-tRNA(Sec) biosynthesis; L-seryl-tRNA(Sec) from L-serine and tRNA(Sec): step 1/1.</text>
</comment>
<dbReference type="PROSITE" id="PS50862">
    <property type="entry name" value="AA_TRNA_LIGASE_II"/>
    <property type="match status" value="1"/>
</dbReference>
<dbReference type="InterPro" id="IPR045864">
    <property type="entry name" value="aa-tRNA-synth_II/BPL/LPL"/>
</dbReference>
<dbReference type="CDD" id="cd00770">
    <property type="entry name" value="SerRS_core"/>
    <property type="match status" value="1"/>
</dbReference>
<evidence type="ECO:0000259" key="16">
    <source>
        <dbReference type="PROSITE" id="PS50862"/>
    </source>
</evidence>
<evidence type="ECO:0000256" key="8">
    <source>
        <dbReference type="ARBA" id="ARBA00022917"/>
    </source>
</evidence>
<name>A0A1G7FWH3_PSEOR</name>